<accession>A0A4E0RSJ2</accession>
<dbReference type="Proteomes" id="UP000030428">
    <property type="component" value="Unassembled WGS sequence"/>
</dbReference>
<sequence length="372" mass="42903">MPEPLKNLYNETFFHQLSSELTKAYRLFDQQSFIKSIFDNDWASKALKQRMRHITQTLHKHLPDNYRTTLEILKTVSSKFSGFEYMFFPDFVEIYGLDDWENSLPALAHFTKYSSSEFAVRPFIIHSEKKMMKQMAKWAKNSHPHIRRLASEGCRPRLPWARDLPNFKQNPAAVIDILETLKNDSSEYVRRSVANNLNDISKDHPELIIGIAQKWKRDNPLTDWIVKHGCRTLLKSGHRRALTLFGFQSPTDIIVTDLKLSQNSITIGGDLNFSFEIQSKSLAQVRIEYAIDYVKANGRLSRKVFKISEGCYDRKKISRKQTFKDLTTRKHYPGEHKLTIIVNGCEMADIPVVVSGNPQSEIPATKIAAGPR</sequence>
<dbReference type="InterPro" id="IPR014825">
    <property type="entry name" value="DNA_alkylation"/>
</dbReference>
<dbReference type="InterPro" id="IPR016024">
    <property type="entry name" value="ARM-type_fold"/>
</dbReference>
<dbReference type="SUPFAM" id="SSF48371">
    <property type="entry name" value="ARM repeat"/>
    <property type="match status" value="1"/>
</dbReference>
<dbReference type="Gene3D" id="1.25.40.290">
    <property type="entry name" value="ARM repeat domains"/>
    <property type="match status" value="1"/>
</dbReference>
<name>A0A4E0RSJ2_9GAMM</name>
<proteinExistence type="predicted"/>
<protein>
    <submittedName>
        <fullName evidence="1">DNA alkylation repair protein</fullName>
    </submittedName>
</protein>
<comment type="caution">
    <text evidence="1">The sequence shown here is derived from an EMBL/GenBank/DDBJ whole genome shotgun (WGS) entry which is preliminary data.</text>
</comment>
<evidence type="ECO:0000313" key="2">
    <source>
        <dbReference type="Proteomes" id="UP000030428"/>
    </source>
</evidence>
<evidence type="ECO:0000313" key="1">
    <source>
        <dbReference type="EMBL" id="TGO03024.1"/>
    </source>
</evidence>
<organism evidence="1 2">
    <name type="scientific">Candidatus Thiomargarita nelsonii</name>
    <dbReference type="NCBI Taxonomy" id="1003181"/>
    <lineage>
        <taxon>Bacteria</taxon>
        <taxon>Pseudomonadati</taxon>
        <taxon>Pseudomonadota</taxon>
        <taxon>Gammaproteobacteria</taxon>
        <taxon>Thiotrichales</taxon>
        <taxon>Thiotrichaceae</taxon>
        <taxon>Thiomargarita</taxon>
    </lineage>
</organism>
<keyword evidence="2" id="KW-1185">Reference proteome</keyword>
<dbReference type="AlphaFoldDB" id="A0A4E0RSJ2"/>
<dbReference type="EMBL" id="JSZA02000047">
    <property type="protein sequence ID" value="TGO03024.1"/>
    <property type="molecule type" value="Genomic_DNA"/>
</dbReference>
<dbReference type="Pfam" id="PF08713">
    <property type="entry name" value="DNA_alkylation"/>
    <property type="match status" value="1"/>
</dbReference>
<gene>
    <name evidence="1" type="ORF">PN36_13890</name>
</gene>
<reference evidence="1 2" key="1">
    <citation type="journal article" date="2016" name="Front. Microbiol.">
        <title>Single-Cell (Meta-)Genomics of a Dimorphic Candidatus Thiomargarita nelsonii Reveals Genomic Plasticity.</title>
        <authorList>
            <person name="Flood B.E."/>
            <person name="Fliss P."/>
            <person name="Jones D.S."/>
            <person name="Dick G.J."/>
            <person name="Jain S."/>
            <person name="Kaster A.K."/>
            <person name="Winkel M."/>
            <person name="Mussmann M."/>
            <person name="Bailey J."/>
        </authorList>
    </citation>
    <scope>NUCLEOTIDE SEQUENCE [LARGE SCALE GENOMIC DNA]</scope>
    <source>
        <strain evidence="1">Hydrate Ridge</strain>
    </source>
</reference>